<dbReference type="Pfam" id="PF00015">
    <property type="entry name" value="MCPsignal"/>
    <property type="match status" value="1"/>
</dbReference>
<evidence type="ECO:0000256" key="6">
    <source>
        <dbReference type="PROSITE-ProRule" id="PRU00284"/>
    </source>
</evidence>
<keyword evidence="7" id="KW-0175">Coiled coil</keyword>
<name>A0A1H3PEJ6_9BACI</name>
<feature type="region of interest" description="Disordered" evidence="8">
    <location>
        <begin position="546"/>
        <end position="566"/>
    </location>
</feature>
<dbReference type="PROSITE" id="PS50111">
    <property type="entry name" value="CHEMOTAXIS_TRANSDUC_2"/>
    <property type="match status" value="1"/>
</dbReference>
<protein>
    <submittedName>
        <fullName evidence="12">Methyl-accepting chemotaxis protein</fullName>
    </submittedName>
</protein>
<evidence type="ECO:0000256" key="9">
    <source>
        <dbReference type="SAM" id="Phobius"/>
    </source>
</evidence>
<accession>A0A1H3PEJ6</accession>
<dbReference type="SMART" id="SM00283">
    <property type="entry name" value="MA"/>
    <property type="match status" value="1"/>
</dbReference>
<dbReference type="PROSITE" id="PS50885">
    <property type="entry name" value="HAMP"/>
    <property type="match status" value="1"/>
</dbReference>
<dbReference type="Gene3D" id="1.10.287.950">
    <property type="entry name" value="Methyl-accepting chemotaxis protein"/>
    <property type="match status" value="1"/>
</dbReference>
<evidence type="ECO:0000256" key="8">
    <source>
        <dbReference type="SAM" id="MobiDB-lite"/>
    </source>
</evidence>
<feature type="domain" description="Methyl-accepting transducer" evidence="10">
    <location>
        <begin position="310"/>
        <end position="560"/>
    </location>
</feature>
<dbReference type="Pfam" id="PF00672">
    <property type="entry name" value="HAMP"/>
    <property type="match status" value="1"/>
</dbReference>
<keyword evidence="9" id="KW-1133">Transmembrane helix</keyword>
<dbReference type="InterPro" id="IPR004089">
    <property type="entry name" value="MCPsignal_dom"/>
</dbReference>
<dbReference type="AlphaFoldDB" id="A0A1H3PEJ6"/>
<dbReference type="SMART" id="SM00304">
    <property type="entry name" value="HAMP"/>
    <property type="match status" value="1"/>
</dbReference>
<dbReference type="GO" id="GO:0005886">
    <property type="term" value="C:plasma membrane"/>
    <property type="evidence" value="ECO:0007669"/>
    <property type="project" value="UniProtKB-SubCell"/>
</dbReference>
<feature type="domain" description="HAMP" evidence="11">
    <location>
        <begin position="239"/>
        <end position="291"/>
    </location>
</feature>
<dbReference type="Gene3D" id="3.30.450.20">
    <property type="entry name" value="PAS domain"/>
    <property type="match status" value="1"/>
</dbReference>
<keyword evidence="2" id="KW-1003">Cell membrane</keyword>
<dbReference type="CDD" id="cd06225">
    <property type="entry name" value="HAMP"/>
    <property type="match status" value="1"/>
</dbReference>
<keyword evidence="9" id="KW-0812">Transmembrane</keyword>
<feature type="transmembrane region" description="Helical" evidence="9">
    <location>
        <begin position="215"/>
        <end position="238"/>
    </location>
</feature>
<dbReference type="Proteomes" id="UP000198935">
    <property type="component" value="Unassembled WGS sequence"/>
</dbReference>
<dbReference type="InterPro" id="IPR003660">
    <property type="entry name" value="HAMP_dom"/>
</dbReference>
<reference evidence="13" key="1">
    <citation type="submission" date="2016-10" db="EMBL/GenBank/DDBJ databases">
        <authorList>
            <person name="Varghese N."/>
            <person name="Submissions S."/>
        </authorList>
    </citation>
    <scope>NUCLEOTIDE SEQUENCE [LARGE SCALE GENOMIC DNA]</scope>
    <source>
        <strain evidence="13">SP</strain>
    </source>
</reference>
<proteinExistence type="inferred from homology"/>
<evidence type="ECO:0000259" key="10">
    <source>
        <dbReference type="PROSITE" id="PS50111"/>
    </source>
</evidence>
<evidence type="ECO:0000256" key="2">
    <source>
        <dbReference type="ARBA" id="ARBA00022475"/>
    </source>
</evidence>
<organism evidence="12 13">
    <name type="scientific">Evansella caseinilytica</name>
    <dbReference type="NCBI Taxonomy" id="1503961"/>
    <lineage>
        <taxon>Bacteria</taxon>
        <taxon>Bacillati</taxon>
        <taxon>Bacillota</taxon>
        <taxon>Bacilli</taxon>
        <taxon>Bacillales</taxon>
        <taxon>Bacillaceae</taxon>
        <taxon>Evansella</taxon>
    </lineage>
</organism>
<keyword evidence="3 9" id="KW-0472">Membrane</keyword>
<dbReference type="SUPFAM" id="SSF103190">
    <property type="entry name" value="Sensory domain-like"/>
    <property type="match status" value="1"/>
</dbReference>
<evidence type="ECO:0000256" key="3">
    <source>
        <dbReference type="ARBA" id="ARBA00023136"/>
    </source>
</evidence>
<comment type="similarity">
    <text evidence="5">Belongs to the methyl-accepting chemotaxis (MCP) protein family.</text>
</comment>
<dbReference type="SUPFAM" id="SSF58104">
    <property type="entry name" value="Methyl-accepting chemotaxis protein (MCP) signaling domain"/>
    <property type="match status" value="1"/>
</dbReference>
<dbReference type="Pfam" id="PF22673">
    <property type="entry name" value="MCP-like_PDC_1"/>
    <property type="match status" value="1"/>
</dbReference>
<gene>
    <name evidence="12" type="ORF">SAMN05421736_10523</name>
</gene>
<dbReference type="CDD" id="cd11386">
    <property type="entry name" value="MCP_signal"/>
    <property type="match status" value="1"/>
</dbReference>
<dbReference type="EMBL" id="FNPI01000005">
    <property type="protein sequence ID" value="SDY99574.1"/>
    <property type="molecule type" value="Genomic_DNA"/>
</dbReference>
<keyword evidence="4 6" id="KW-0807">Transducer</keyword>
<evidence type="ECO:0000259" key="11">
    <source>
        <dbReference type="PROSITE" id="PS50885"/>
    </source>
</evidence>
<dbReference type="CDD" id="cd12913">
    <property type="entry name" value="PDC1_MCP_like"/>
    <property type="match status" value="1"/>
</dbReference>
<dbReference type="PANTHER" id="PTHR32089:SF112">
    <property type="entry name" value="LYSOZYME-LIKE PROTEIN-RELATED"/>
    <property type="match status" value="1"/>
</dbReference>
<evidence type="ECO:0000256" key="5">
    <source>
        <dbReference type="ARBA" id="ARBA00029447"/>
    </source>
</evidence>
<dbReference type="PANTHER" id="PTHR32089">
    <property type="entry name" value="METHYL-ACCEPTING CHEMOTAXIS PROTEIN MCPB"/>
    <property type="match status" value="1"/>
</dbReference>
<sequence>MKFFTSIKVRLVIVILLALILPSVLLGVLTYKESQVLEYTSVTGSKEELESLSKYFKQFFSEAEAMIIELSEQEAALIHSYDIPSQSVDAAAFQHLPAASTPEKAAYYETFFQEYTEHEFILNTFIGGNDGQFYLNPVPPSSVDLSDYDPRSRDWYQLALAQPGGVVWTEPYMDASTGNSTITYAKAIVEGNEVTAVVGIDFDLNQMSSLMHKSITYNTIFTIVLSVIVGAVVIFFFIRSFSKKLTSIEKGMQAFEEGNLSYRTEARGKDELSGLAAKLNTMGKKWQALLSEVKHVAGTVNGSAESLNEQATTYAQQFNDVTSAVGEIAAGASVQAESAEKNADTVNDLSTMLEELQQSIQKIVEVSEHTNALSKEGEQTLNILHTLSEQGAQKNAESLTNINELNDTSKKIGDITQLITDLSDQTNLLALNAAIEAARAGEHGKGFAVVADEVRKLAEQSNHSAQQIEQLIKEIQAKVEDSNTSMSEYTEMVAQQSSTVLATKESFQSISANVKGTNEMVANVRESLQRLNARKEEMMQSVDEMSSISQETAASAEEVSATTEEQKKSMEYLLQLTDDLNGAVKKLEKEMDRFN</sequence>
<evidence type="ECO:0000313" key="13">
    <source>
        <dbReference type="Proteomes" id="UP000198935"/>
    </source>
</evidence>
<comment type="subcellular location">
    <subcellularLocation>
        <location evidence="1">Cell membrane</location>
    </subcellularLocation>
</comment>
<evidence type="ECO:0000256" key="1">
    <source>
        <dbReference type="ARBA" id="ARBA00004236"/>
    </source>
</evidence>
<dbReference type="GO" id="GO:0007165">
    <property type="term" value="P:signal transduction"/>
    <property type="evidence" value="ECO:0007669"/>
    <property type="project" value="UniProtKB-KW"/>
</dbReference>
<evidence type="ECO:0000256" key="7">
    <source>
        <dbReference type="SAM" id="Coils"/>
    </source>
</evidence>
<feature type="coiled-coil region" evidence="7">
    <location>
        <begin position="454"/>
        <end position="485"/>
    </location>
</feature>
<feature type="compositionally biased region" description="Low complexity" evidence="8">
    <location>
        <begin position="549"/>
        <end position="563"/>
    </location>
</feature>
<evidence type="ECO:0000256" key="4">
    <source>
        <dbReference type="ARBA" id="ARBA00023224"/>
    </source>
</evidence>
<keyword evidence="13" id="KW-1185">Reference proteome</keyword>
<dbReference type="STRING" id="1503961.SAMN05421736_10523"/>
<evidence type="ECO:0000313" key="12">
    <source>
        <dbReference type="EMBL" id="SDY99574.1"/>
    </source>
</evidence>
<dbReference type="InterPro" id="IPR029151">
    <property type="entry name" value="Sensor-like_sf"/>
</dbReference>